<feature type="chain" id="PRO_5046538107" evidence="2">
    <location>
        <begin position="20"/>
        <end position="112"/>
    </location>
</feature>
<protein>
    <submittedName>
        <fullName evidence="3">Uncharacterized protein</fullName>
    </submittedName>
</protein>
<sequence>MKWTPPALVCVMAAMLSQALPIATLAELEKTEIHPIEKPDIHSIEKPDLHLTQKPDLHPTGKPDIHLTETPDTTGLHTLVTPPDEYSWGGIFLRKTWGIFGNKTAWDRRSWD</sequence>
<name>A0ABQ8EWV5_9FUNG</name>
<dbReference type="EMBL" id="JAFCIX010000547">
    <property type="protein sequence ID" value="KAH6587954.1"/>
    <property type="molecule type" value="Genomic_DNA"/>
</dbReference>
<dbReference type="Proteomes" id="UP001648503">
    <property type="component" value="Unassembled WGS sequence"/>
</dbReference>
<gene>
    <name evidence="3" type="ORF">BASA50_010973</name>
</gene>
<comment type="caution">
    <text evidence="3">The sequence shown here is derived from an EMBL/GenBank/DDBJ whole genome shotgun (WGS) entry which is preliminary data.</text>
</comment>
<feature type="region of interest" description="Disordered" evidence="1">
    <location>
        <begin position="51"/>
        <end position="78"/>
    </location>
</feature>
<evidence type="ECO:0000256" key="2">
    <source>
        <dbReference type="SAM" id="SignalP"/>
    </source>
</evidence>
<proteinExistence type="predicted"/>
<evidence type="ECO:0000256" key="1">
    <source>
        <dbReference type="SAM" id="MobiDB-lite"/>
    </source>
</evidence>
<keyword evidence="2" id="KW-0732">Signal</keyword>
<evidence type="ECO:0000313" key="3">
    <source>
        <dbReference type="EMBL" id="KAH6587954.1"/>
    </source>
</evidence>
<evidence type="ECO:0000313" key="4">
    <source>
        <dbReference type="Proteomes" id="UP001648503"/>
    </source>
</evidence>
<keyword evidence="4" id="KW-1185">Reference proteome</keyword>
<reference evidence="3 4" key="1">
    <citation type="submission" date="2021-02" db="EMBL/GenBank/DDBJ databases">
        <title>Variation within the Batrachochytrium salamandrivorans European outbreak.</title>
        <authorList>
            <person name="Kelly M."/>
            <person name="Pasmans F."/>
            <person name="Shea T.P."/>
            <person name="Munoz J.F."/>
            <person name="Carranza S."/>
            <person name="Cuomo C.A."/>
            <person name="Martel A."/>
        </authorList>
    </citation>
    <scope>NUCLEOTIDE SEQUENCE [LARGE SCALE GENOMIC DNA]</scope>
    <source>
        <strain evidence="3 4">AMFP18/2</strain>
    </source>
</reference>
<feature type="signal peptide" evidence="2">
    <location>
        <begin position="1"/>
        <end position="19"/>
    </location>
</feature>
<organism evidence="3 4">
    <name type="scientific">Batrachochytrium salamandrivorans</name>
    <dbReference type="NCBI Taxonomy" id="1357716"/>
    <lineage>
        <taxon>Eukaryota</taxon>
        <taxon>Fungi</taxon>
        <taxon>Fungi incertae sedis</taxon>
        <taxon>Chytridiomycota</taxon>
        <taxon>Chytridiomycota incertae sedis</taxon>
        <taxon>Chytridiomycetes</taxon>
        <taxon>Rhizophydiales</taxon>
        <taxon>Rhizophydiales incertae sedis</taxon>
        <taxon>Batrachochytrium</taxon>
    </lineage>
</organism>
<feature type="compositionally biased region" description="Basic and acidic residues" evidence="1">
    <location>
        <begin position="51"/>
        <end position="69"/>
    </location>
</feature>
<accession>A0ABQ8EWV5</accession>